<dbReference type="Proteomes" id="UP001179280">
    <property type="component" value="Unassembled WGS sequence"/>
</dbReference>
<feature type="transmembrane region" description="Helical" evidence="6">
    <location>
        <begin position="105"/>
        <end position="125"/>
    </location>
</feature>
<organism evidence="7 8">
    <name type="scientific">Shouchella xiaoxiensis</name>
    <dbReference type="NCBI Taxonomy" id="766895"/>
    <lineage>
        <taxon>Bacteria</taxon>
        <taxon>Bacillati</taxon>
        <taxon>Bacillota</taxon>
        <taxon>Bacilli</taxon>
        <taxon>Bacillales</taxon>
        <taxon>Bacillaceae</taxon>
        <taxon>Shouchella</taxon>
    </lineage>
</organism>
<dbReference type="InterPro" id="IPR039072">
    <property type="entry name" value="ATP_synth_I_Bacilli"/>
</dbReference>
<comment type="subcellular location">
    <subcellularLocation>
        <location evidence="1">Cell membrane</location>
        <topology evidence="1">Multi-pass membrane protein</topology>
    </subcellularLocation>
</comment>
<proteinExistence type="predicted"/>
<dbReference type="PANTHER" id="PTHR40035">
    <property type="entry name" value="ATP SYNTHASE PROTEIN I"/>
    <property type="match status" value="1"/>
</dbReference>
<evidence type="ECO:0000313" key="8">
    <source>
        <dbReference type="Proteomes" id="UP001179280"/>
    </source>
</evidence>
<evidence type="ECO:0000256" key="4">
    <source>
        <dbReference type="ARBA" id="ARBA00022989"/>
    </source>
</evidence>
<evidence type="ECO:0000256" key="1">
    <source>
        <dbReference type="ARBA" id="ARBA00004651"/>
    </source>
</evidence>
<keyword evidence="2" id="KW-1003">Cell membrane</keyword>
<protein>
    <submittedName>
        <fullName evidence="7">ATP synthase protein I</fullName>
    </submittedName>
</protein>
<evidence type="ECO:0000256" key="2">
    <source>
        <dbReference type="ARBA" id="ARBA00022475"/>
    </source>
</evidence>
<reference evidence="7" key="1">
    <citation type="submission" date="2021-01" db="EMBL/GenBank/DDBJ databases">
        <title>Genomic Encyclopedia of Type Strains, Phase IV (KMG-IV): sequencing the most valuable type-strain genomes for metagenomic binning, comparative biology and taxonomic classification.</title>
        <authorList>
            <person name="Goeker M."/>
        </authorList>
    </citation>
    <scope>NUCLEOTIDE SEQUENCE</scope>
    <source>
        <strain evidence="7">DSM 21943</strain>
    </source>
</reference>
<dbReference type="InterPro" id="IPR005598">
    <property type="entry name" value="ATP_synth_I"/>
</dbReference>
<feature type="transmembrane region" description="Helical" evidence="6">
    <location>
        <begin position="17"/>
        <end position="34"/>
    </location>
</feature>
<dbReference type="EMBL" id="JAFBCV010000008">
    <property type="protein sequence ID" value="MBM7839561.1"/>
    <property type="molecule type" value="Genomic_DNA"/>
</dbReference>
<evidence type="ECO:0000256" key="5">
    <source>
        <dbReference type="ARBA" id="ARBA00023136"/>
    </source>
</evidence>
<evidence type="ECO:0000313" key="7">
    <source>
        <dbReference type="EMBL" id="MBM7839561.1"/>
    </source>
</evidence>
<keyword evidence="4 6" id="KW-1133">Transmembrane helix</keyword>
<feature type="transmembrane region" description="Helical" evidence="6">
    <location>
        <begin position="80"/>
        <end position="99"/>
    </location>
</feature>
<gene>
    <name evidence="7" type="ORF">JOC54_002841</name>
</gene>
<feature type="transmembrane region" description="Helical" evidence="6">
    <location>
        <begin position="40"/>
        <end position="59"/>
    </location>
</feature>
<name>A0ABS2SX21_9BACI</name>
<evidence type="ECO:0000256" key="6">
    <source>
        <dbReference type="SAM" id="Phobius"/>
    </source>
</evidence>
<dbReference type="Pfam" id="PF03899">
    <property type="entry name" value="ATP-synt_I"/>
    <property type="match status" value="1"/>
</dbReference>
<keyword evidence="5 6" id="KW-0472">Membrane</keyword>
<dbReference type="RefSeq" id="WP_204466777.1">
    <property type="nucleotide sequence ID" value="NZ_JAFBCV010000008.1"/>
</dbReference>
<dbReference type="PANTHER" id="PTHR40035:SF1">
    <property type="entry name" value="ATP SYNTHASE PROTEIN I"/>
    <property type="match status" value="1"/>
</dbReference>
<keyword evidence="3 6" id="KW-0812">Transmembrane</keyword>
<comment type="caution">
    <text evidence="7">The sequence shown here is derived from an EMBL/GenBank/DDBJ whole genome shotgun (WGS) entry which is preliminary data.</text>
</comment>
<evidence type="ECO:0000256" key="3">
    <source>
        <dbReference type="ARBA" id="ARBA00022692"/>
    </source>
</evidence>
<accession>A0ABS2SX21</accession>
<keyword evidence="8" id="KW-1185">Reference proteome</keyword>
<sequence length="132" mass="14973">MPRPDADLSLHSHMKHYSLLTIFLIAGMLVGYLLTSEKAFFLGLLLGYSVSYFNLWTTYRNARNLGRTTSNSLSMLSIGLGYVFRMLLVLIAVGIALLYPETFHLLAVIIGVGLFYTVMMVDMLIKAYRRKR</sequence>